<dbReference type="PANTHER" id="PTHR46889">
    <property type="entry name" value="TRANSPOSASE INSF FOR INSERTION SEQUENCE IS3B-RELATED"/>
    <property type="match status" value="1"/>
</dbReference>
<dbReference type="NCBIfam" id="NF033516">
    <property type="entry name" value="transpos_IS3"/>
    <property type="match status" value="1"/>
</dbReference>
<evidence type="ECO:0000313" key="2">
    <source>
        <dbReference type="EMBL" id="TFH96979.1"/>
    </source>
</evidence>
<comment type="caution">
    <text evidence="2">The sequence shown here is derived from an EMBL/GenBank/DDBJ whole genome shotgun (WGS) entry which is preliminary data.</text>
</comment>
<dbReference type="InterPro" id="IPR036397">
    <property type="entry name" value="RNaseH_sf"/>
</dbReference>
<dbReference type="Gene3D" id="3.30.420.10">
    <property type="entry name" value="Ribonuclease H-like superfamily/Ribonuclease H"/>
    <property type="match status" value="1"/>
</dbReference>
<dbReference type="Proteomes" id="UP000297225">
    <property type="component" value="Unassembled WGS sequence"/>
</dbReference>
<dbReference type="InterPro" id="IPR050900">
    <property type="entry name" value="Transposase_IS3/IS150/IS904"/>
</dbReference>
<accession>A0A4Y8WT76</accession>
<dbReference type="GO" id="GO:0003676">
    <property type="term" value="F:nucleic acid binding"/>
    <property type="evidence" value="ECO:0007669"/>
    <property type="project" value="InterPro"/>
</dbReference>
<dbReference type="RefSeq" id="WP_134852606.1">
    <property type="nucleotide sequence ID" value="NZ_SPNC01000009.1"/>
</dbReference>
<evidence type="ECO:0000259" key="1">
    <source>
        <dbReference type="PROSITE" id="PS50994"/>
    </source>
</evidence>
<evidence type="ECO:0000313" key="3">
    <source>
        <dbReference type="Proteomes" id="UP000297225"/>
    </source>
</evidence>
<dbReference type="SUPFAM" id="SSF53098">
    <property type="entry name" value="Ribonuclease H-like"/>
    <property type="match status" value="1"/>
</dbReference>
<dbReference type="InterPro" id="IPR001584">
    <property type="entry name" value="Integrase_cat-core"/>
</dbReference>
<dbReference type="PANTHER" id="PTHR46889:SF4">
    <property type="entry name" value="TRANSPOSASE INSO FOR INSERTION SEQUENCE ELEMENT IS911B-RELATED"/>
    <property type="match status" value="1"/>
</dbReference>
<dbReference type="GO" id="GO:0015074">
    <property type="term" value="P:DNA integration"/>
    <property type="evidence" value="ECO:0007669"/>
    <property type="project" value="InterPro"/>
</dbReference>
<dbReference type="Pfam" id="PF00665">
    <property type="entry name" value="rve"/>
    <property type="match status" value="1"/>
</dbReference>
<dbReference type="InterPro" id="IPR048020">
    <property type="entry name" value="Transpos_IS3"/>
</dbReference>
<proteinExistence type="predicted"/>
<sequence>MERQRPAGLSRNRFCKYMKLNRTTLYYQPKGESEQNLEMMRIIDEYHTEHPTSGVVHMRDMLRLRGYSVNEKRVRRLMRKMDILVIYPQRSLSKGTMPSYVHPYLLRGLKVERPNQVWSTDISYIPMEKGFMYLYGVIDVYSRFVVGWKLSNTLSANNCTDLMKESIEQYGCPEIINSDQGVQYTSKKWVELLEEKGIRISMDGKGRCKDNIWIERFWRSIKQEHIYLNPADTVSELRQGIGKWIKFYNYERPHQSVTKLLPAMEYGIVVAA</sequence>
<dbReference type="Pfam" id="PF13276">
    <property type="entry name" value="HTH_21"/>
    <property type="match status" value="1"/>
</dbReference>
<dbReference type="InterPro" id="IPR025948">
    <property type="entry name" value="HTH-like_dom"/>
</dbReference>
<keyword evidence="3" id="KW-1185">Reference proteome</keyword>
<feature type="domain" description="Integrase catalytic" evidence="1">
    <location>
        <begin position="110"/>
        <end position="270"/>
    </location>
</feature>
<name>A0A4Y8WT76_9PORP</name>
<organism evidence="2 3">
    <name type="scientific">Porphyromonas levii</name>
    <dbReference type="NCBI Taxonomy" id="28114"/>
    <lineage>
        <taxon>Bacteria</taxon>
        <taxon>Pseudomonadati</taxon>
        <taxon>Bacteroidota</taxon>
        <taxon>Bacteroidia</taxon>
        <taxon>Bacteroidales</taxon>
        <taxon>Porphyromonadaceae</taxon>
        <taxon>Porphyromonas</taxon>
    </lineage>
</organism>
<dbReference type="PROSITE" id="PS50994">
    <property type="entry name" value="INTEGRASE"/>
    <property type="match status" value="1"/>
</dbReference>
<protein>
    <submittedName>
        <fullName evidence="2">IS3 family transposase</fullName>
    </submittedName>
</protein>
<dbReference type="AlphaFoldDB" id="A0A4Y8WT76"/>
<dbReference type="EMBL" id="SPNC01000009">
    <property type="protein sequence ID" value="TFH96979.1"/>
    <property type="molecule type" value="Genomic_DNA"/>
</dbReference>
<reference evidence="2 3" key="1">
    <citation type="submission" date="2019-03" db="EMBL/GenBank/DDBJ databases">
        <title>Porphyromonas levii Isolated from the Uterus of Dairy Cows.</title>
        <authorList>
            <person name="Francis A.M."/>
        </authorList>
    </citation>
    <scope>NUCLEOTIDE SEQUENCE [LARGE SCALE GENOMIC DNA]</scope>
    <source>
        <strain evidence="2 3">AF5678</strain>
    </source>
</reference>
<dbReference type="InterPro" id="IPR012337">
    <property type="entry name" value="RNaseH-like_sf"/>
</dbReference>
<gene>
    <name evidence="2" type="ORF">E4P47_01295</name>
</gene>